<evidence type="ECO:0000256" key="6">
    <source>
        <dbReference type="ARBA" id="ARBA00022842"/>
    </source>
</evidence>
<proteinExistence type="inferred from homology"/>
<dbReference type="GO" id="GO:0004775">
    <property type="term" value="F:succinate-CoA ligase (ADP-forming) activity"/>
    <property type="evidence" value="ECO:0007669"/>
    <property type="project" value="UniProtKB-UniRule"/>
</dbReference>
<keyword evidence="12" id="KW-1185">Reference proteome</keyword>
<feature type="binding site" evidence="7">
    <location>
        <position position="94"/>
    </location>
    <ligand>
        <name>ATP</name>
        <dbReference type="ChEBI" id="CHEBI:30616"/>
    </ligand>
</feature>
<dbReference type="PANTHER" id="PTHR11815:SF10">
    <property type="entry name" value="SUCCINATE--COA LIGASE [GDP-FORMING] SUBUNIT BETA, MITOCHONDRIAL"/>
    <property type="match status" value="1"/>
</dbReference>
<comment type="similarity">
    <text evidence="7">Belongs to the succinate/malate CoA ligase beta subunit family.</text>
</comment>
<dbReference type="HAMAP" id="MF_00558">
    <property type="entry name" value="Succ_CoA_beta"/>
    <property type="match status" value="1"/>
</dbReference>
<comment type="pathway">
    <text evidence="7">Carbohydrate metabolism; tricarboxylic acid cycle; succinate from succinyl-CoA (ligase route): step 1/1.</text>
</comment>
<dbReference type="SUPFAM" id="SSF52210">
    <property type="entry name" value="Succinyl-CoA synthetase domains"/>
    <property type="match status" value="1"/>
</dbReference>
<dbReference type="PROSITE" id="PS01217">
    <property type="entry name" value="SUCCINYL_COA_LIG_3"/>
    <property type="match status" value="1"/>
</dbReference>
<dbReference type="OrthoDB" id="146449at2157"/>
<dbReference type="FunFam" id="3.40.50.261:FF:000007">
    <property type="entry name" value="Succinate--CoA ligase [ADP-forming] subunit beta"/>
    <property type="match status" value="1"/>
</dbReference>
<evidence type="ECO:0000256" key="7">
    <source>
        <dbReference type="HAMAP-Rule" id="MF_00558"/>
    </source>
</evidence>
<name>A0A1H0YUU3_9EURY</name>
<dbReference type="InterPro" id="IPR005811">
    <property type="entry name" value="SUCC_ACL_C"/>
</dbReference>
<evidence type="ECO:0000313" key="11">
    <source>
        <dbReference type="Proteomes" id="UP000199289"/>
    </source>
</evidence>
<organism evidence="10 11">
    <name type="scientific">Halopelagius longus</name>
    <dbReference type="NCBI Taxonomy" id="1236180"/>
    <lineage>
        <taxon>Archaea</taxon>
        <taxon>Methanobacteriati</taxon>
        <taxon>Methanobacteriota</taxon>
        <taxon>Stenosarchaea group</taxon>
        <taxon>Halobacteria</taxon>
        <taxon>Halobacteriales</taxon>
        <taxon>Haloferacaceae</taxon>
    </lineage>
</organism>
<dbReference type="Gene3D" id="3.40.50.261">
    <property type="entry name" value="Succinyl-CoA synthetase domains"/>
    <property type="match status" value="1"/>
</dbReference>
<gene>
    <name evidence="7" type="primary">sucC</name>
    <name evidence="9" type="ORF">DWB78_13675</name>
    <name evidence="10" type="ORF">SAMN05216278_0855</name>
</gene>
<evidence type="ECO:0000256" key="3">
    <source>
        <dbReference type="ARBA" id="ARBA00022723"/>
    </source>
</evidence>
<dbReference type="GO" id="GO:0000287">
    <property type="term" value="F:magnesium ion binding"/>
    <property type="evidence" value="ECO:0007669"/>
    <property type="project" value="UniProtKB-UniRule"/>
</dbReference>
<feature type="binding site" evidence="7">
    <location>
        <begin position="313"/>
        <end position="315"/>
    </location>
    <ligand>
        <name>substrate</name>
        <note>ligand shared with subunit alpha</note>
    </ligand>
</feature>
<evidence type="ECO:0000256" key="4">
    <source>
        <dbReference type="ARBA" id="ARBA00022741"/>
    </source>
</evidence>
<protein>
    <recommendedName>
        <fullName evidence="7">Succinate--CoA ligase [ADP-forming] subunit beta</fullName>
        <ecNumber evidence="7">6.2.1.5</ecNumber>
    </recommendedName>
    <alternativeName>
        <fullName evidence="7">Succinyl-CoA synthetase subunit beta</fullName>
        <shortName evidence="7">SCS-beta</shortName>
    </alternativeName>
</protein>
<dbReference type="InterPro" id="IPR017866">
    <property type="entry name" value="Succ-CoA_synthase_bsu_CS"/>
</dbReference>
<keyword evidence="3 7" id="KW-0479">Metal-binding</keyword>
<evidence type="ECO:0000256" key="5">
    <source>
        <dbReference type="ARBA" id="ARBA00022840"/>
    </source>
</evidence>
<dbReference type="InterPro" id="IPR005809">
    <property type="entry name" value="Succ_CoA_ligase-like_bsu"/>
</dbReference>
<reference evidence="10" key="2">
    <citation type="submission" date="2016-10" db="EMBL/GenBank/DDBJ databases">
        <authorList>
            <person name="de Groot N.N."/>
        </authorList>
    </citation>
    <scope>NUCLEOTIDE SEQUENCE [LARGE SCALE GENOMIC DNA]</scope>
    <source>
        <strain evidence="10">CGMCC 1.12397</strain>
    </source>
</reference>
<dbReference type="PANTHER" id="PTHR11815">
    <property type="entry name" value="SUCCINYL-COA SYNTHETASE BETA CHAIN"/>
    <property type="match status" value="1"/>
</dbReference>
<keyword evidence="2 7" id="KW-0436">Ligase</keyword>
<dbReference type="NCBIfam" id="NF001913">
    <property type="entry name" value="PRK00696.1"/>
    <property type="match status" value="1"/>
</dbReference>
<evidence type="ECO:0000313" key="10">
    <source>
        <dbReference type="EMBL" id="SDQ18914.1"/>
    </source>
</evidence>
<dbReference type="Gene3D" id="3.30.1490.20">
    <property type="entry name" value="ATP-grasp fold, A domain"/>
    <property type="match status" value="1"/>
</dbReference>
<dbReference type="PIRSF" id="PIRSF001554">
    <property type="entry name" value="SucCS_beta"/>
    <property type="match status" value="1"/>
</dbReference>
<dbReference type="Proteomes" id="UP000255421">
    <property type="component" value="Unassembled WGS sequence"/>
</dbReference>
<comment type="subunit">
    <text evidence="7">Heterotetramer of two alpha and two beta subunits.</text>
</comment>
<dbReference type="EMBL" id="QQST01000001">
    <property type="protein sequence ID" value="RDI72688.1"/>
    <property type="molecule type" value="Genomic_DNA"/>
</dbReference>
<dbReference type="Gene3D" id="3.30.470.20">
    <property type="entry name" value="ATP-grasp fold, B domain"/>
    <property type="match status" value="1"/>
</dbReference>
<dbReference type="NCBIfam" id="TIGR01016">
    <property type="entry name" value="sucCoAbeta"/>
    <property type="match status" value="1"/>
</dbReference>
<feature type="binding site" evidence="7">
    <location>
        <position position="191"/>
    </location>
    <ligand>
        <name>Mg(2+)</name>
        <dbReference type="ChEBI" id="CHEBI:18420"/>
    </ligand>
</feature>
<evidence type="ECO:0000256" key="1">
    <source>
        <dbReference type="ARBA" id="ARBA00022532"/>
    </source>
</evidence>
<dbReference type="PROSITE" id="PS50975">
    <property type="entry name" value="ATP_GRASP"/>
    <property type="match status" value="1"/>
</dbReference>
<evidence type="ECO:0000259" key="8">
    <source>
        <dbReference type="PROSITE" id="PS50975"/>
    </source>
</evidence>
<feature type="binding site" evidence="7">
    <location>
        <begin position="52"/>
        <end position="54"/>
    </location>
    <ligand>
        <name>ATP</name>
        <dbReference type="ChEBI" id="CHEBI:30616"/>
    </ligand>
</feature>
<dbReference type="InterPro" id="IPR013815">
    <property type="entry name" value="ATP_grasp_subdomain_1"/>
</dbReference>
<dbReference type="Pfam" id="PF00549">
    <property type="entry name" value="Ligase_CoA"/>
    <property type="match status" value="1"/>
</dbReference>
<dbReference type="RefSeq" id="WP_092533375.1">
    <property type="nucleotide sequence ID" value="NZ_FNKQ01000001.1"/>
</dbReference>
<comment type="catalytic activity">
    <reaction evidence="7">
        <text>succinate + ATP + CoA = succinyl-CoA + ADP + phosphate</text>
        <dbReference type="Rhea" id="RHEA:17661"/>
        <dbReference type="ChEBI" id="CHEBI:30031"/>
        <dbReference type="ChEBI" id="CHEBI:30616"/>
        <dbReference type="ChEBI" id="CHEBI:43474"/>
        <dbReference type="ChEBI" id="CHEBI:57287"/>
        <dbReference type="ChEBI" id="CHEBI:57292"/>
        <dbReference type="ChEBI" id="CHEBI:456216"/>
        <dbReference type="EC" id="6.2.1.5"/>
    </reaction>
</comment>
<accession>A0A1H0YUU3</accession>
<evidence type="ECO:0000256" key="2">
    <source>
        <dbReference type="ARBA" id="ARBA00022598"/>
    </source>
</evidence>
<keyword evidence="5 7" id="KW-0067">ATP-binding</keyword>
<feature type="domain" description="ATP-grasp" evidence="8">
    <location>
        <begin position="9"/>
        <end position="221"/>
    </location>
</feature>
<dbReference type="GO" id="GO:0042709">
    <property type="term" value="C:succinate-CoA ligase complex"/>
    <property type="evidence" value="ECO:0007669"/>
    <property type="project" value="TreeGrafter"/>
</dbReference>
<dbReference type="EMBL" id="FNKQ01000001">
    <property type="protein sequence ID" value="SDQ18914.1"/>
    <property type="molecule type" value="Genomic_DNA"/>
</dbReference>
<dbReference type="InterPro" id="IPR016102">
    <property type="entry name" value="Succinyl-CoA_synth-like"/>
</dbReference>
<dbReference type="Pfam" id="PF08442">
    <property type="entry name" value="ATP-grasp_2"/>
    <property type="match status" value="1"/>
</dbReference>
<dbReference type="GO" id="GO:0006099">
    <property type="term" value="P:tricarboxylic acid cycle"/>
    <property type="evidence" value="ECO:0007669"/>
    <property type="project" value="UniProtKB-UniRule"/>
</dbReference>
<dbReference type="GO" id="GO:0006104">
    <property type="term" value="P:succinyl-CoA metabolic process"/>
    <property type="evidence" value="ECO:0007669"/>
    <property type="project" value="TreeGrafter"/>
</dbReference>
<comment type="function">
    <text evidence="7">Succinyl-CoA synthetase functions in the citric acid cycle (TCA), coupling the hydrolysis of succinyl-CoA to the synthesis of either ATP or GTP and thus represents the only step of substrate-level phosphorylation in the TCA. The beta subunit provides nucleotide specificity of the enzyme and binds the substrate succinate, while the binding sites for coenzyme A and phosphate are found in the alpha subunit.</text>
</comment>
<dbReference type="AlphaFoldDB" id="A0A1H0YUU3"/>
<feature type="binding site" evidence="7">
    <location>
        <position position="205"/>
    </location>
    <ligand>
        <name>Mg(2+)</name>
        <dbReference type="ChEBI" id="CHEBI:18420"/>
    </ligand>
</feature>
<reference evidence="11" key="1">
    <citation type="submission" date="2016-10" db="EMBL/GenBank/DDBJ databases">
        <authorList>
            <person name="Varghese N."/>
            <person name="Submissions S."/>
        </authorList>
    </citation>
    <scope>NUCLEOTIDE SEQUENCE [LARGE SCALE GENOMIC DNA]</scope>
    <source>
        <strain evidence="11">CGMCC 1.12397</strain>
    </source>
</reference>
<evidence type="ECO:0000313" key="12">
    <source>
        <dbReference type="Proteomes" id="UP000255421"/>
    </source>
</evidence>
<comment type="catalytic activity">
    <reaction evidence="7">
        <text>GTP + succinate + CoA = succinyl-CoA + GDP + phosphate</text>
        <dbReference type="Rhea" id="RHEA:22120"/>
        <dbReference type="ChEBI" id="CHEBI:30031"/>
        <dbReference type="ChEBI" id="CHEBI:37565"/>
        <dbReference type="ChEBI" id="CHEBI:43474"/>
        <dbReference type="ChEBI" id="CHEBI:57287"/>
        <dbReference type="ChEBI" id="CHEBI:57292"/>
        <dbReference type="ChEBI" id="CHEBI:58189"/>
    </reaction>
</comment>
<keyword evidence="4 7" id="KW-0547">Nucleotide-binding</keyword>
<dbReference type="SUPFAM" id="SSF56059">
    <property type="entry name" value="Glutathione synthetase ATP-binding domain-like"/>
    <property type="match status" value="1"/>
</dbReference>
<feature type="binding site" evidence="7">
    <location>
        <position position="91"/>
    </location>
    <ligand>
        <name>ATP</name>
        <dbReference type="ChEBI" id="CHEBI:30616"/>
    </ligand>
</feature>
<dbReference type="FunFam" id="3.30.470.20:FF:000002">
    <property type="entry name" value="Succinate--CoA ligase [ADP-forming] subunit beta"/>
    <property type="match status" value="1"/>
</dbReference>
<dbReference type="InterPro" id="IPR013650">
    <property type="entry name" value="ATP-grasp_succ-CoA_synth-type"/>
</dbReference>
<keyword evidence="6 7" id="KW-0460">Magnesium</keyword>
<dbReference type="EC" id="6.2.1.5" evidence="7"/>
<evidence type="ECO:0000313" key="9">
    <source>
        <dbReference type="EMBL" id="RDI72688.1"/>
    </source>
</evidence>
<dbReference type="Proteomes" id="UP000199289">
    <property type="component" value="Unassembled WGS sequence"/>
</dbReference>
<keyword evidence="1 7" id="KW-0816">Tricarboxylic acid cycle</keyword>
<sequence length="381" mass="41093">MKLHEYQAKDIFAEAGIPVPESRLASSVDEVMEAVEDIGYPAAIKAQVHVGGRGKAGGIKIATDEEEAREAAEDILGMDLKGYTVEEVLVEAGVDFENELYVGITMDRGEGKPVAMVSTEGGVNIEEVAEETPEAIAREHIDPAFGLHPYQARKVVFEAGIPDDVAMDVASFLSTLYDLYESNDASDIEINPVMITSDREVVAADAVMNIDDDALFRHPDLAEMEEDAYQNDLERKAGEYGFDYVRLSGNVGIIGNGAGLVMTTLDIVDHYGGEPANFLDIGGGAKAERVANALDMVFSDDNVDAVVFNIFGGITRGDEVAKGINEALEQFDEIPKKVVVRLAGTNAEEGMEILNTDLVEVEKTLEDAVQRAVQNAEEASQ</sequence>
<comment type="cofactor">
    <cofactor evidence="7">
        <name>Mg(2+)</name>
        <dbReference type="ChEBI" id="CHEBI:18420"/>
    </cofactor>
    <text evidence="7">Binds 1 Mg(2+) ion per subunit.</text>
</comment>
<feature type="binding site" evidence="7">
    <location>
        <position position="45"/>
    </location>
    <ligand>
        <name>ATP</name>
        <dbReference type="ChEBI" id="CHEBI:30616"/>
    </ligand>
</feature>
<reference evidence="9 12" key="3">
    <citation type="submission" date="2018-07" db="EMBL/GenBank/DDBJ databases">
        <title>Genome sequence of extremly halophilic archaeon Halopelagius longus strain BC12-B1.</title>
        <authorList>
            <person name="Zhang X."/>
        </authorList>
    </citation>
    <scope>NUCLEOTIDE SEQUENCE [LARGE SCALE GENOMIC DNA]</scope>
    <source>
        <strain evidence="9 12">BC12-B1</strain>
    </source>
</reference>
<dbReference type="GO" id="GO:0005524">
    <property type="term" value="F:ATP binding"/>
    <property type="evidence" value="ECO:0007669"/>
    <property type="project" value="UniProtKB-UniRule"/>
</dbReference>
<dbReference type="UniPathway" id="UPA00223">
    <property type="reaction ID" value="UER00999"/>
</dbReference>
<feature type="binding site" evidence="7">
    <location>
        <position position="256"/>
    </location>
    <ligand>
        <name>substrate</name>
        <note>ligand shared with subunit alpha</note>
    </ligand>
</feature>
<dbReference type="InterPro" id="IPR011761">
    <property type="entry name" value="ATP-grasp"/>
</dbReference>
<feature type="binding site" evidence="7">
    <location>
        <position position="99"/>
    </location>
    <ligand>
        <name>ATP</name>
        <dbReference type="ChEBI" id="CHEBI:30616"/>
    </ligand>
</feature>